<accession>A0ABW5JXB0</accession>
<reference evidence="3" key="1">
    <citation type="journal article" date="2019" name="Int. J. Syst. Evol. Microbiol.">
        <title>The Global Catalogue of Microorganisms (GCM) 10K type strain sequencing project: providing services to taxonomists for standard genome sequencing and annotation.</title>
        <authorList>
            <consortium name="The Broad Institute Genomics Platform"/>
            <consortium name="The Broad Institute Genome Sequencing Center for Infectious Disease"/>
            <person name="Wu L."/>
            <person name="Ma J."/>
        </authorList>
    </citation>
    <scope>NUCLEOTIDE SEQUENCE [LARGE SCALE GENOMIC DNA]</scope>
    <source>
        <strain evidence="3">KCTC 42903</strain>
    </source>
</reference>
<protein>
    <submittedName>
        <fullName evidence="2">Uncharacterized protein</fullName>
    </submittedName>
</protein>
<sequence length="154" mass="17489">MNSIFDSTFGASTPVTLRIENLTKKELKIYSIAFWNNAWSGKGNYVTYGGRIKSNKKTEFDFENDGTTEFWVVGKNQDNGIEYLNVITESKGEFDIEILDNSRFDEQKVDLAQQLTFKTDKATQGTQYLIWINVILTGILILTLIKIKTGANKV</sequence>
<name>A0ABW5JXB0_9FLAO</name>
<evidence type="ECO:0000313" key="2">
    <source>
        <dbReference type="EMBL" id="MFD2536542.1"/>
    </source>
</evidence>
<dbReference type="Proteomes" id="UP001597441">
    <property type="component" value="Unassembled WGS sequence"/>
</dbReference>
<keyword evidence="1" id="KW-1133">Transmembrane helix</keyword>
<keyword evidence="3" id="KW-1185">Reference proteome</keyword>
<evidence type="ECO:0000256" key="1">
    <source>
        <dbReference type="SAM" id="Phobius"/>
    </source>
</evidence>
<dbReference type="EMBL" id="JBHULK010000010">
    <property type="protein sequence ID" value="MFD2536542.1"/>
    <property type="molecule type" value="Genomic_DNA"/>
</dbReference>
<keyword evidence="1" id="KW-0472">Membrane</keyword>
<organism evidence="2 3">
    <name type="scientific">Gelatiniphilus marinus</name>
    <dbReference type="NCBI Taxonomy" id="1759464"/>
    <lineage>
        <taxon>Bacteria</taxon>
        <taxon>Pseudomonadati</taxon>
        <taxon>Bacteroidota</taxon>
        <taxon>Flavobacteriia</taxon>
        <taxon>Flavobacteriales</taxon>
        <taxon>Flavobacteriaceae</taxon>
        <taxon>Gelatiniphilus</taxon>
    </lineage>
</organism>
<evidence type="ECO:0000313" key="3">
    <source>
        <dbReference type="Proteomes" id="UP001597441"/>
    </source>
</evidence>
<comment type="caution">
    <text evidence="2">The sequence shown here is derived from an EMBL/GenBank/DDBJ whole genome shotgun (WGS) entry which is preliminary data.</text>
</comment>
<dbReference type="RefSeq" id="WP_388021096.1">
    <property type="nucleotide sequence ID" value="NZ_JBHUDT010000004.1"/>
</dbReference>
<keyword evidence="1" id="KW-0812">Transmembrane</keyword>
<proteinExistence type="predicted"/>
<gene>
    <name evidence="2" type="ORF">ACFSQS_15635</name>
</gene>
<feature type="transmembrane region" description="Helical" evidence="1">
    <location>
        <begin position="128"/>
        <end position="145"/>
    </location>
</feature>